<dbReference type="SMART" id="SM00054">
    <property type="entry name" value="EFh"/>
    <property type="match status" value="1"/>
</dbReference>
<dbReference type="Gene3D" id="1.10.238.10">
    <property type="entry name" value="EF-hand"/>
    <property type="match status" value="1"/>
</dbReference>
<dbReference type="OrthoDB" id="293868at2759"/>
<evidence type="ECO:0000313" key="4">
    <source>
        <dbReference type="Proteomes" id="UP000699462"/>
    </source>
</evidence>
<evidence type="ECO:0000259" key="2">
    <source>
        <dbReference type="PROSITE" id="PS50222"/>
    </source>
</evidence>
<accession>A0A8T0DWV4</accession>
<protein>
    <recommendedName>
        <fullName evidence="2">EF-hand domain-containing protein</fullName>
    </recommendedName>
</protein>
<keyword evidence="1" id="KW-0106">Calcium</keyword>
<dbReference type="InterPro" id="IPR002048">
    <property type="entry name" value="EF_hand_dom"/>
</dbReference>
<keyword evidence="4" id="KW-1185">Reference proteome</keyword>
<dbReference type="InterPro" id="IPR018247">
    <property type="entry name" value="EF_Hand_1_Ca_BS"/>
</dbReference>
<name>A0A8T0DWV4_9TREM</name>
<sequence length="116" mass="12906">MLRARPNADYHLVSLVGVFIWLSREYLFTGASANVSSSSCVLFAADLHHTDAVRRMPTKAEVQQILSVLDTNKDGKVSVDELKAFLDTADCKLDKKQVQQIIDTHDQDELAVCLSQ</sequence>
<comment type="caution">
    <text evidence="3">The sequence shown here is derived from an EMBL/GenBank/DDBJ whole genome shotgun (WGS) entry which is preliminary data.</text>
</comment>
<dbReference type="Proteomes" id="UP000699462">
    <property type="component" value="Unassembled WGS sequence"/>
</dbReference>
<dbReference type="AlphaFoldDB" id="A0A8T0DWV4"/>
<evidence type="ECO:0000256" key="1">
    <source>
        <dbReference type="ARBA" id="ARBA00022837"/>
    </source>
</evidence>
<dbReference type="GO" id="GO:0005509">
    <property type="term" value="F:calcium ion binding"/>
    <property type="evidence" value="ECO:0007669"/>
    <property type="project" value="InterPro"/>
</dbReference>
<dbReference type="InterPro" id="IPR011992">
    <property type="entry name" value="EF-hand-dom_pair"/>
</dbReference>
<feature type="domain" description="EF-hand" evidence="2">
    <location>
        <begin position="57"/>
        <end position="92"/>
    </location>
</feature>
<organism evidence="3 4">
    <name type="scientific">Paragonimus westermani</name>
    <dbReference type="NCBI Taxonomy" id="34504"/>
    <lineage>
        <taxon>Eukaryota</taxon>
        <taxon>Metazoa</taxon>
        <taxon>Spiralia</taxon>
        <taxon>Lophotrochozoa</taxon>
        <taxon>Platyhelminthes</taxon>
        <taxon>Trematoda</taxon>
        <taxon>Digenea</taxon>
        <taxon>Plagiorchiida</taxon>
        <taxon>Troglotremata</taxon>
        <taxon>Troglotrematidae</taxon>
        <taxon>Paragonimus</taxon>
    </lineage>
</organism>
<evidence type="ECO:0000313" key="3">
    <source>
        <dbReference type="EMBL" id="KAF8572415.1"/>
    </source>
</evidence>
<dbReference type="CDD" id="cd00051">
    <property type="entry name" value="EFh"/>
    <property type="match status" value="1"/>
</dbReference>
<dbReference type="EMBL" id="JTDF01000042">
    <property type="protein sequence ID" value="KAF8572415.1"/>
    <property type="molecule type" value="Genomic_DNA"/>
</dbReference>
<proteinExistence type="predicted"/>
<dbReference type="SUPFAM" id="SSF47473">
    <property type="entry name" value="EF-hand"/>
    <property type="match status" value="1"/>
</dbReference>
<dbReference type="PROSITE" id="PS50222">
    <property type="entry name" value="EF_HAND_2"/>
    <property type="match status" value="1"/>
</dbReference>
<gene>
    <name evidence="3" type="ORF">P879_01365</name>
</gene>
<dbReference type="PROSITE" id="PS00018">
    <property type="entry name" value="EF_HAND_1"/>
    <property type="match status" value="1"/>
</dbReference>
<dbReference type="Pfam" id="PF13202">
    <property type="entry name" value="EF-hand_5"/>
    <property type="match status" value="1"/>
</dbReference>
<reference evidence="3 4" key="1">
    <citation type="submission" date="2019-07" db="EMBL/GenBank/DDBJ databases">
        <title>Annotation for the trematode Paragonimus westermani.</title>
        <authorList>
            <person name="Choi Y.-J."/>
        </authorList>
    </citation>
    <scope>NUCLEOTIDE SEQUENCE [LARGE SCALE GENOMIC DNA]</scope>
    <source>
        <strain evidence="3">180907_Pwestermani</strain>
    </source>
</reference>